<dbReference type="Proteomes" id="UP000535890">
    <property type="component" value="Unassembled WGS sequence"/>
</dbReference>
<sequence>MDTAVKLRDLLRDRHWQNYRAFCLQYDRVAREIDSSYVGTYPSRAQLHRWQAGGLKGLPYPHHCQVLEAMFPGVTVAEMFAPAGTLMQVPAQRAAAPGTSVPDGGSVQVTIYPSRNAIPRELWDQMLDDAGERIDVLVYVGMFLTENPGLLPALRRKGADGAQIRLLFGDPASREVARRSLDEGIGKGAIGAKIKNALAFFGKLAGEPGIEIRCHGTTLYNSIYRYDDQMIVNPHIFGAPAPHAPAMHLMRAATTDLFDTYSDSFDRVWEGGTPPKW</sequence>
<proteinExistence type="predicted"/>
<evidence type="ECO:0000259" key="1">
    <source>
        <dbReference type="Pfam" id="PF19319"/>
    </source>
</evidence>
<organism evidence="2 3">
    <name type="scientific">Actinomycetospora corticicola</name>
    <dbReference type="NCBI Taxonomy" id="663602"/>
    <lineage>
        <taxon>Bacteria</taxon>
        <taxon>Bacillati</taxon>
        <taxon>Actinomycetota</taxon>
        <taxon>Actinomycetes</taxon>
        <taxon>Pseudonocardiales</taxon>
        <taxon>Pseudonocardiaceae</taxon>
        <taxon>Actinomycetospora</taxon>
    </lineage>
</organism>
<dbReference type="EMBL" id="JACCBN010000001">
    <property type="protein sequence ID" value="NYD39852.1"/>
    <property type="molecule type" value="Genomic_DNA"/>
</dbReference>
<evidence type="ECO:0000313" key="3">
    <source>
        <dbReference type="Proteomes" id="UP000535890"/>
    </source>
</evidence>
<dbReference type="InterPro" id="IPR045697">
    <property type="entry name" value="DUF5919"/>
</dbReference>
<name>A0A7Y9E2K8_9PSEU</name>
<keyword evidence="3" id="KW-1185">Reference proteome</keyword>
<feature type="domain" description="DUF5919" evidence="1">
    <location>
        <begin position="154"/>
        <end position="272"/>
    </location>
</feature>
<dbReference type="Pfam" id="PF19319">
    <property type="entry name" value="DUF5919"/>
    <property type="match status" value="1"/>
</dbReference>
<comment type="caution">
    <text evidence="2">The sequence shown here is derived from an EMBL/GenBank/DDBJ whole genome shotgun (WGS) entry which is preliminary data.</text>
</comment>
<gene>
    <name evidence="2" type="ORF">BJ983_005954</name>
</gene>
<protein>
    <recommendedName>
        <fullName evidence="1">DUF5919 domain-containing protein</fullName>
    </recommendedName>
</protein>
<dbReference type="RefSeq" id="WP_218890559.1">
    <property type="nucleotide sequence ID" value="NZ_BAABHP010000002.1"/>
</dbReference>
<evidence type="ECO:0000313" key="2">
    <source>
        <dbReference type="EMBL" id="NYD39852.1"/>
    </source>
</evidence>
<reference evidence="2 3" key="1">
    <citation type="submission" date="2020-07" db="EMBL/GenBank/DDBJ databases">
        <title>Sequencing the genomes of 1000 actinobacteria strains.</title>
        <authorList>
            <person name="Klenk H.-P."/>
        </authorList>
    </citation>
    <scope>NUCLEOTIDE SEQUENCE [LARGE SCALE GENOMIC DNA]</scope>
    <source>
        <strain evidence="2 3">DSM 45772</strain>
    </source>
</reference>
<accession>A0A7Y9E2K8</accession>
<dbReference type="AlphaFoldDB" id="A0A7Y9E2K8"/>